<organism evidence="4 5">
    <name type="scientific">Biomphalaria glabrata</name>
    <name type="common">Bloodfluke planorb</name>
    <name type="synonym">Freshwater snail</name>
    <dbReference type="NCBI Taxonomy" id="6526"/>
    <lineage>
        <taxon>Eukaryota</taxon>
        <taxon>Metazoa</taxon>
        <taxon>Spiralia</taxon>
        <taxon>Lophotrochozoa</taxon>
        <taxon>Mollusca</taxon>
        <taxon>Gastropoda</taxon>
        <taxon>Heterobranchia</taxon>
        <taxon>Euthyneura</taxon>
        <taxon>Panpulmonata</taxon>
        <taxon>Hygrophila</taxon>
        <taxon>Lymnaeoidea</taxon>
        <taxon>Planorbidae</taxon>
        <taxon>Biomphalaria</taxon>
    </lineage>
</organism>
<evidence type="ECO:0000256" key="1">
    <source>
        <dbReference type="ARBA" id="ARBA00022837"/>
    </source>
</evidence>
<dbReference type="PROSITE" id="PS50222">
    <property type="entry name" value="EF_HAND_2"/>
    <property type="match status" value="3"/>
</dbReference>
<dbReference type="RefSeq" id="XP_013070191.2">
    <property type="nucleotide sequence ID" value="XM_013214737.2"/>
</dbReference>
<feature type="compositionally biased region" description="Polar residues" evidence="2">
    <location>
        <begin position="764"/>
        <end position="777"/>
    </location>
</feature>
<dbReference type="GO" id="GO:0005509">
    <property type="term" value="F:calcium ion binding"/>
    <property type="evidence" value="ECO:0007669"/>
    <property type="project" value="InterPro"/>
</dbReference>
<feature type="region of interest" description="Disordered" evidence="2">
    <location>
        <begin position="738"/>
        <end position="777"/>
    </location>
</feature>
<dbReference type="CDD" id="cd00051">
    <property type="entry name" value="EFh"/>
    <property type="match status" value="1"/>
</dbReference>
<dbReference type="PANTHER" id="PTHR20875">
    <property type="entry name" value="EF-HAND CALCIUM-BINDING DOMAIN-CONTAINING PROTEIN 6-RELATED"/>
    <property type="match status" value="1"/>
</dbReference>
<dbReference type="EnsemblMetazoa" id="BGLB020179-RA">
    <property type="protein sequence ID" value="BGLB020179-PA"/>
    <property type="gene ID" value="BGLB020179"/>
</dbReference>
<dbReference type="OrthoDB" id="26525at2759"/>
<accession>A0A2C9KIS9</accession>
<feature type="compositionally biased region" description="Polar residues" evidence="2">
    <location>
        <begin position="738"/>
        <end position="751"/>
    </location>
</feature>
<keyword evidence="1" id="KW-0106">Calcium</keyword>
<dbReference type="VEuPathDB" id="VectorBase:BGLAX_034193"/>
<dbReference type="VEuPathDB" id="VectorBase:BGLB020179"/>
<dbReference type="Proteomes" id="UP000076420">
    <property type="component" value="Unassembled WGS sequence"/>
</dbReference>
<feature type="domain" description="EF-hand" evidence="3">
    <location>
        <begin position="420"/>
        <end position="455"/>
    </location>
</feature>
<dbReference type="InterPro" id="IPR011992">
    <property type="entry name" value="EF-hand-dom_pair"/>
</dbReference>
<evidence type="ECO:0000256" key="2">
    <source>
        <dbReference type="SAM" id="MobiDB-lite"/>
    </source>
</evidence>
<dbReference type="SUPFAM" id="SSF47473">
    <property type="entry name" value="EF-hand"/>
    <property type="match status" value="4"/>
</dbReference>
<dbReference type="InterPro" id="IPR018247">
    <property type="entry name" value="EF_Hand_1_Ca_BS"/>
</dbReference>
<dbReference type="PROSITE" id="PS00018">
    <property type="entry name" value="EF_HAND_1"/>
    <property type="match status" value="2"/>
</dbReference>
<gene>
    <name evidence="4" type="primary">106057515</name>
</gene>
<dbReference type="STRING" id="6526.A0A2C9KIS9"/>
<dbReference type="PANTHER" id="PTHR20875:SF5">
    <property type="entry name" value="EF-HAND DOMAIN-CONTAINING PROTEIN"/>
    <property type="match status" value="1"/>
</dbReference>
<dbReference type="InterPro" id="IPR052603">
    <property type="entry name" value="EFCB6"/>
</dbReference>
<dbReference type="InterPro" id="IPR002048">
    <property type="entry name" value="EF_hand_dom"/>
</dbReference>
<feature type="domain" description="EF-hand" evidence="3">
    <location>
        <begin position="946"/>
        <end position="978"/>
    </location>
</feature>
<proteinExistence type="predicted"/>
<evidence type="ECO:0000259" key="3">
    <source>
        <dbReference type="PROSITE" id="PS50222"/>
    </source>
</evidence>
<dbReference type="KEGG" id="bgt:106057515"/>
<dbReference type="Pfam" id="PF13499">
    <property type="entry name" value="EF-hand_7"/>
    <property type="match status" value="1"/>
</dbReference>
<name>A0A2C9KIS9_BIOGL</name>
<dbReference type="AlphaFoldDB" id="A0A2C9KIS9"/>
<protein>
    <recommendedName>
        <fullName evidence="3">EF-hand domain-containing protein</fullName>
    </recommendedName>
</protein>
<evidence type="ECO:0000313" key="5">
    <source>
        <dbReference type="Proteomes" id="UP000076420"/>
    </source>
</evidence>
<dbReference type="SMART" id="SM00054">
    <property type="entry name" value="EFh"/>
    <property type="match status" value="7"/>
</dbReference>
<dbReference type="Gene3D" id="1.10.238.10">
    <property type="entry name" value="EF-hand"/>
    <property type="match status" value="6"/>
</dbReference>
<feature type="domain" description="EF-hand" evidence="3">
    <location>
        <begin position="910"/>
        <end position="945"/>
    </location>
</feature>
<sequence length="978" mass="111775">MASSVSRPRTASLKWSRPQSVPHVTVVGQHSLDQNMFITGTPIPILNQDTPRSLNWPLAQPSRKPYECKSTAWRSDIELVEQVCDKITPDLAAFKEMFKFRDPYGNSIVTREGLFLIIKSLVGHVSRDQYDSFLKSINLHWRSWISFDEFVFHLQDKLQTTNGSTIWQSKDNKEDKNLVVQVWSPFSDVPKGLVTLYKKLQTGEINIMSLLPVSCFQEGQIFQHQLKNALRSANVILSDKDLKELWKKLEPDKYGAVLSQKLFAMFDLNNKGLPKFDQNFDHSRLSKSGQNKLQHSHSLDDIYGRLLEDRQGKTRLETTSTNKHSSSVTVSKVDTVELHDNEVEVLGRYDTRSTNSVKQKLTQVTTTTNEVKTTTETTTTTCDGEDNSKLSPYVLKLLQAKKSPPQFNDVVDNLHYKFEETYRNLEAAFKLFDFMNDGYIARIDFRRVLKEFGFDINAIELDTFLKRAGIGVVQGLINYKQFLAKYQSKGDLSLLAKLTQQVNDRKYIETEEILKAEQKGQNVSKMFHFDYIKLHELLKQKDKKNSGIIPLQELRWAVNSVLGILMTDDQFNKLLQKVDKEAVVNNSQVNYETFLDLFKSQPGIWNQHKNGPFVRQKYLLGEITPPTPVLSLVEKSKTWMAPSAEKKIAGHSKLLEIHQKLSKLFTDRFHIFDKNFQDMDRKKSGYMTKWQLGALLKLSGITLSVKDLDVLWASLNTAADDTLSYAVLVKSFVLKNQPSASQKGRPTTSKPSAKATVGSKRKTTPANMSLSQTQAATDSIKDKRSAELIRKIKDDVMSRWDVLMSIFLNKDLNGYSSISVDEMKDICSKMKFSLTSSEVSELCAMFDIQSNGWFHYLAFLHAVKKQCGESNISPCVFNICTKHLHRKAGPTSMAITIYDFLSELKFMLLSKFKTLRGSFKFFDLNHNGFIEESELKKSLVMLGYHLSDQDFLDIFQVFDCSQSHCISFEDFKKTLLTL</sequence>
<evidence type="ECO:0000313" key="4">
    <source>
        <dbReference type="EnsemblMetazoa" id="BGLB020179-PA"/>
    </source>
</evidence>
<dbReference type="EnsemblMetazoa" id="BGLB020179-RB">
    <property type="protein sequence ID" value="BGLB020179-PB"/>
    <property type="gene ID" value="BGLB020179"/>
</dbReference>
<reference evidence="4" key="1">
    <citation type="submission" date="2020-05" db="UniProtKB">
        <authorList>
            <consortium name="EnsemblMetazoa"/>
        </authorList>
    </citation>
    <scope>IDENTIFICATION</scope>
    <source>
        <strain evidence="4">BB02</strain>
    </source>
</reference>